<dbReference type="PROSITE" id="PS50977">
    <property type="entry name" value="HTH_TETR_2"/>
    <property type="match status" value="1"/>
</dbReference>
<dbReference type="InterPro" id="IPR009057">
    <property type="entry name" value="Homeodomain-like_sf"/>
</dbReference>
<protein>
    <submittedName>
        <fullName evidence="6">AcrR family transcriptional regulator</fullName>
    </submittedName>
</protein>
<dbReference type="PRINTS" id="PR00455">
    <property type="entry name" value="HTHTETR"/>
</dbReference>
<proteinExistence type="predicted"/>
<evidence type="ECO:0000256" key="3">
    <source>
        <dbReference type="ARBA" id="ARBA00023163"/>
    </source>
</evidence>
<dbReference type="InterPro" id="IPR001647">
    <property type="entry name" value="HTH_TetR"/>
</dbReference>
<dbReference type="PANTHER" id="PTHR30055">
    <property type="entry name" value="HTH-TYPE TRANSCRIPTIONAL REGULATOR RUTR"/>
    <property type="match status" value="1"/>
</dbReference>
<feature type="domain" description="HTH tetR-type" evidence="5">
    <location>
        <begin position="19"/>
        <end position="78"/>
    </location>
</feature>
<name>A0ABT6KZC7_9MYCO</name>
<evidence type="ECO:0000256" key="1">
    <source>
        <dbReference type="ARBA" id="ARBA00023015"/>
    </source>
</evidence>
<sequence length="225" mass="24412">MTTIAHVDNEIDGYELRRRAILERILDAAEALIRERGPGFTMRELADQAGVSPATPFNHLQTKMGVFAALVDRSLENLAVSKNAPSGDDPVDCLLQAADCVTAHYANDPDLYRPVFGALLGLPHGHDSPLMRAVAMWSSGLHTLADTGMLRGALDTNVVALQLELVWLGTLVGWVGCGLDANAWRRHVEIGVATTLAAVVDHRYRGELLDRISSVIGSDTRHDDQ</sequence>
<keyword evidence="2 4" id="KW-0238">DNA-binding</keyword>
<dbReference type="SUPFAM" id="SSF46689">
    <property type="entry name" value="Homeodomain-like"/>
    <property type="match status" value="1"/>
</dbReference>
<evidence type="ECO:0000256" key="4">
    <source>
        <dbReference type="PROSITE-ProRule" id="PRU00335"/>
    </source>
</evidence>
<organism evidence="6 7">
    <name type="scientific">Mycolicibacterium frederiksbergense</name>
    <dbReference type="NCBI Taxonomy" id="117567"/>
    <lineage>
        <taxon>Bacteria</taxon>
        <taxon>Bacillati</taxon>
        <taxon>Actinomycetota</taxon>
        <taxon>Actinomycetes</taxon>
        <taxon>Mycobacteriales</taxon>
        <taxon>Mycobacteriaceae</taxon>
        <taxon>Mycolicibacterium</taxon>
    </lineage>
</organism>
<dbReference type="Gene3D" id="1.10.357.10">
    <property type="entry name" value="Tetracycline Repressor, domain 2"/>
    <property type="match status" value="1"/>
</dbReference>
<keyword evidence="7" id="KW-1185">Reference proteome</keyword>
<comment type="caution">
    <text evidence="6">The sequence shown here is derived from an EMBL/GenBank/DDBJ whole genome shotgun (WGS) entry which is preliminary data.</text>
</comment>
<dbReference type="Pfam" id="PF00440">
    <property type="entry name" value="TetR_N"/>
    <property type="match status" value="1"/>
</dbReference>
<keyword evidence="3" id="KW-0804">Transcription</keyword>
<reference evidence="6 7" key="1">
    <citation type="submission" date="2023-04" db="EMBL/GenBank/DDBJ databases">
        <title>Forest soil microbial communities from Buena Vista Peninsula, Colon Province, Panama.</title>
        <authorList>
            <person name="Bouskill N."/>
        </authorList>
    </citation>
    <scope>NUCLEOTIDE SEQUENCE [LARGE SCALE GENOMIC DNA]</scope>
    <source>
        <strain evidence="6 7">AC80</strain>
    </source>
</reference>
<gene>
    <name evidence="6" type="ORF">M2272_002698</name>
</gene>
<evidence type="ECO:0000256" key="2">
    <source>
        <dbReference type="ARBA" id="ARBA00023125"/>
    </source>
</evidence>
<accession>A0ABT6KZC7</accession>
<evidence type="ECO:0000313" key="6">
    <source>
        <dbReference type="EMBL" id="MDH6196058.1"/>
    </source>
</evidence>
<dbReference type="EMBL" id="JARXVE010000003">
    <property type="protein sequence ID" value="MDH6196058.1"/>
    <property type="molecule type" value="Genomic_DNA"/>
</dbReference>
<evidence type="ECO:0000313" key="7">
    <source>
        <dbReference type="Proteomes" id="UP001160130"/>
    </source>
</evidence>
<feature type="DNA-binding region" description="H-T-H motif" evidence="4">
    <location>
        <begin position="41"/>
        <end position="60"/>
    </location>
</feature>
<evidence type="ECO:0000259" key="5">
    <source>
        <dbReference type="PROSITE" id="PS50977"/>
    </source>
</evidence>
<dbReference type="Proteomes" id="UP001160130">
    <property type="component" value="Unassembled WGS sequence"/>
</dbReference>
<keyword evidence="1" id="KW-0805">Transcription regulation</keyword>
<dbReference type="PANTHER" id="PTHR30055:SF234">
    <property type="entry name" value="HTH-TYPE TRANSCRIPTIONAL REGULATOR BETI"/>
    <property type="match status" value="1"/>
</dbReference>
<dbReference type="InterPro" id="IPR050109">
    <property type="entry name" value="HTH-type_TetR-like_transc_reg"/>
</dbReference>